<dbReference type="AlphaFoldDB" id="A0A4Y2MTP1"/>
<sequence>MKSQSKDFKAFAAPTKFVPLSVYSVEPLPLLAQNLLKACINDSVERDETSSRWTARYTAHVNRTIHALLPPRKKRGPARSAQVI</sequence>
<dbReference type="EMBL" id="BGPR01007920">
    <property type="protein sequence ID" value="GBN30475.1"/>
    <property type="molecule type" value="Genomic_DNA"/>
</dbReference>
<keyword evidence="3" id="KW-1185">Reference proteome</keyword>
<dbReference type="Proteomes" id="UP000499080">
    <property type="component" value="Unassembled WGS sequence"/>
</dbReference>
<dbReference type="EMBL" id="BGPR01025292">
    <property type="protein sequence ID" value="GBN94075.1"/>
    <property type="molecule type" value="Genomic_DNA"/>
</dbReference>
<reference evidence="1 3" key="1">
    <citation type="journal article" date="2019" name="Sci. Rep.">
        <title>Orb-weaving spider Araneus ventricosus genome elucidates the spidroin gene catalogue.</title>
        <authorList>
            <person name="Kono N."/>
            <person name="Nakamura H."/>
            <person name="Ohtoshi R."/>
            <person name="Moran D.A.P."/>
            <person name="Shinohara A."/>
            <person name="Yoshida Y."/>
            <person name="Fujiwara M."/>
            <person name="Mori M."/>
            <person name="Tomita M."/>
            <person name="Arakawa K."/>
        </authorList>
    </citation>
    <scope>NUCLEOTIDE SEQUENCE [LARGE SCALE GENOMIC DNA]</scope>
</reference>
<evidence type="ECO:0000313" key="1">
    <source>
        <dbReference type="EMBL" id="GBN30475.1"/>
    </source>
</evidence>
<name>A0A4Y2MTP1_ARAVE</name>
<evidence type="ECO:0000313" key="3">
    <source>
        <dbReference type="Proteomes" id="UP000499080"/>
    </source>
</evidence>
<evidence type="ECO:0000313" key="2">
    <source>
        <dbReference type="EMBL" id="GBN94075.1"/>
    </source>
</evidence>
<dbReference type="OrthoDB" id="8124017at2759"/>
<accession>A0A4Y2MTP1</accession>
<proteinExistence type="predicted"/>
<comment type="caution">
    <text evidence="1">The sequence shown here is derived from an EMBL/GenBank/DDBJ whole genome shotgun (WGS) entry which is preliminary data.</text>
</comment>
<protein>
    <submittedName>
        <fullName evidence="1">Uncharacterized protein</fullName>
    </submittedName>
</protein>
<gene>
    <name evidence="2" type="ORF">AVEN_248722_1</name>
    <name evidence="1" type="ORF">AVEN_42035_1</name>
</gene>
<organism evidence="1 3">
    <name type="scientific">Araneus ventricosus</name>
    <name type="common">Orbweaver spider</name>
    <name type="synonym">Epeira ventricosa</name>
    <dbReference type="NCBI Taxonomy" id="182803"/>
    <lineage>
        <taxon>Eukaryota</taxon>
        <taxon>Metazoa</taxon>
        <taxon>Ecdysozoa</taxon>
        <taxon>Arthropoda</taxon>
        <taxon>Chelicerata</taxon>
        <taxon>Arachnida</taxon>
        <taxon>Araneae</taxon>
        <taxon>Araneomorphae</taxon>
        <taxon>Entelegynae</taxon>
        <taxon>Araneoidea</taxon>
        <taxon>Araneidae</taxon>
        <taxon>Araneus</taxon>
    </lineage>
</organism>